<dbReference type="GO" id="GO:0016075">
    <property type="term" value="P:rRNA catabolic process"/>
    <property type="evidence" value="ECO:0007669"/>
    <property type="project" value="TreeGrafter"/>
</dbReference>
<dbReference type="InterPro" id="IPR020568">
    <property type="entry name" value="Ribosomal_Su5_D2-typ_SF"/>
</dbReference>
<dbReference type="AlphaFoldDB" id="A0A218NLN6"/>
<organism evidence="6 7">
    <name type="scientific">Candidatus Mancarchaeum acidiphilum</name>
    <dbReference type="NCBI Taxonomy" id="1920749"/>
    <lineage>
        <taxon>Archaea</taxon>
        <taxon>Candidatus Micrarchaeota</taxon>
        <taxon>Candidatus Mancarchaeum</taxon>
    </lineage>
</organism>
<dbReference type="InterPro" id="IPR015847">
    <property type="entry name" value="ExoRNase_PH_dom2"/>
</dbReference>
<dbReference type="Gene3D" id="3.30.230.70">
    <property type="entry name" value="GHMP Kinase, N-terminal domain"/>
    <property type="match status" value="1"/>
</dbReference>
<keyword evidence="7" id="KW-1185">Reference proteome</keyword>
<evidence type="ECO:0000259" key="5">
    <source>
        <dbReference type="Pfam" id="PF03725"/>
    </source>
</evidence>
<dbReference type="InterPro" id="IPR050590">
    <property type="entry name" value="Exosome_comp_Rrp42_subfam"/>
</dbReference>
<dbReference type="PANTHER" id="PTHR11097">
    <property type="entry name" value="EXOSOME COMPLEX EXONUCLEASE RIBOSOMAL RNA PROCESSING PROTEIN"/>
    <property type="match status" value="1"/>
</dbReference>
<name>A0A218NLN6_9ARCH</name>
<dbReference type="GO" id="GO:0035925">
    <property type="term" value="F:mRNA 3'-UTR AU-rich region binding"/>
    <property type="evidence" value="ECO:0007669"/>
    <property type="project" value="TreeGrafter"/>
</dbReference>
<evidence type="ECO:0000259" key="4">
    <source>
        <dbReference type="Pfam" id="PF01138"/>
    </source>
</evidence>
<dbReference type="EMBL" id="CP019964">
    <property type="protein sequence ID" value="ASI13395.1"/>
    <property type="molecule type" value="Genomic_DNA"/>
</dbReference>
<dbReference type="InterPro" id="IPR027408">
    <property type="entry name" value="PNPase/RNase_PH_dom_sf"/>
</dbReference>
<accession>A0A218NLN6</accession>
<gene>
    <name evidence="6" type="ORF">Mia14_0052</name>
</gene>
<protein>
    <submittedName>
        <fullName evidence="6">Exosome complex RNA-binding protein Rrp42</fullName>
    </submittedName>
</protein>
<dbReference type="InterPro" id="IPR001247">
    <property type="entry name" value="ExoRNase_PH_dom1"/>
</dbReference>
<keyword evidence="2" id="KW-0963">Cytoplasm</keyword>
<dbReference type="Pfam" id="PF01138">
    <property type="entry name" value="RNase_PH"/>
    <property type="match status" value="1"/>
</dbReference>
<proteinExistence type="predicted"/>
<feature type="domain" description="Exoribonuclease phosphorolytic" evidence="4">
    <location>
        <begin position="30"/>
        <end position="163"/>
    </location>
</feature>
<dbReference type="PANTHER" id="PTHR11097:SF8">
    <property type="entry name" value="EXOSOME COMPLEX COMPONENT RRP42"/>
    <property type="match status" value="1"/>
</dbReference>
<dbReference type="Pfam" id="PF03725">
    <property type="entry name" value="RNase_PH_C"/>
    <property type="match status" value="1"/>
</dbReference>
<evidence type="ECO:0000256" key="3">
    <source>
        <dbReference type="ARBA" id="ARBA00022835"/>
    </source>
</evidence>
<dbReference type="OrthoDB" id="30932at2157"/>
<evidence type="ECO:0000313" key="7">
    <source>
        <dbReference type="Proteomes" id="UP000197679"/>
    </source>
</evidence>
<dbReference type="Proteomes" id="UP000197679">
    <property type="component" value="Chromosome"/>
</dbReference>
<dbReference type="KEGG" id="marh:Mia14_0052"/>
<evidence type="ECO:0000256" key="1">
    <source>
        <dbReference type="ARBA" id="ARBA00004496"/>
    </source>
</evidence>
<sequence length="259" mass="28548">MDAMSKMKSNYVKKLSEEGKREDSRDAFSFREIKITKGIIEHAEGSAQVDIGDTRVIAGVKMVVESPHDDTPNEGNLIVSVTILPMAATEYESGPPSPEEIELSRVTDRGIRSAVSIDPASLFIEEGKVWSVYVDVYVLNYSGNMLDAASIAAMAALTNARVPEYKDGSANYEKRDKKLSIKNVVTSTTFAKIGDSLFLDANENEESAMNARLTIQVDDTQIRAMQKGLSGSFTMEEINKLIDISFDKHKELKGLIIKE</sequence>
<dbReference type="SUPFAM" id="SSF55666">
    <property type="entry name" value="Ribonuclease PH domain 2-like"/>
    <property type="match status" value="1"/>
</dbReference>
<evidence type="ECO:0000313" key="6">
    <source>
        <dbReference type="EMBL" id="ASI13395.1"/>
    </source>
</evidence>
<evidence type="ECO:0000256" key="2">
    <source>
        <dbReference type="ARBA" id="ARBA00022490"/>
    </source>
</evidence>
<dbReference type="GO" id="GO:0000177">
    <property type="term" value="C:cytoplasmic exosome (RNase complex)"/>
    <property type="evidence" value="ECO:0007669"/>
    <property type="project" value="TreeGrafter"/>
</dbReference>
<dbReference type="InterPro" id="IPR036345">
    <property type="entry name" value="ExoRNase_PH_dom2_sf"/>
</dbReference>
<reference evidence="6 7" key="1">
    <citation type="journal article" date="2017" name="Nat. Commun.">
        <title>'ARMAN' archaea depend on association with euryarchaeal host in culture and in situ.</title>
        <authorList>
            <person name="Golyshina O."/>
            <person name="Toshchakov S."/>
            <person name="Makarova K."/>
            <person name="Gavrilov S."/>
            <person name="Korzhenkov A."/>
            <person name="La Cono V."/>
            <person name="Arcadi E."/>
            <person name="Nechitaylo T."/>
            <person name="Ferrer M."/>
            <person name="Kublanov I."/>
            <person name="Wolf Y."/>
            <person name="Yakimov M."/>
            <person name="Golyshin P."/>
            <person name="Slesarev A."/>
            <person name="Kozyavkin S."/>
        </authorList>
    </citation>
    <scope>NUCLEOTIDE SEQUENCE [LARGE SCALE GENOMIC DNA]</scope>
    <source>
        <strain evidence="6 7">Mia14</strain>
    </source>
</reference>
<comment type="subcellular location">
    <subcellularLocation>
        <location evidence="1">Cytoplasm</location>
    </subcellularLocation>
</comment>
<feature type="domain" description="Exoribonuclease phosphorolytic" evidence="5">
    <location>
        <begin position="184"/>
        <end position="247"/>
    </location>
</feature>
<dbReference type="SUPFAM" id="SSF54211">
    <property type="entry name" value="Ribosomal protein S5 domain 2-like"/>
    <property type="match status" value="1"/>
</dbReference>
<keyword evidence="3" id="KW-0271">Exosome</keyword>